<dbReference type="Proteomes" id="UP001056120">
    <property type="component" value="Linkage Group LG11"/>
</dbReference>
<accession>A0ACB9HR41</accession>
<proteinExistence type="predicted"/>
<dbReference type="EMBL" id="CM042028">
    <property type="protein sequence ID" value="KAI3797711.1"/>
    <property type="molecule type" value="Genomic_DNA"/>
</dbReference>
<keyword evidence="2" id="KW-1185">Reference proteome</keyword>
<organism evidence="1 2">
    <name type="scientific">Smallanthus sonchifolius</name>
    <dbReference type="NCBI Taxonomy" id="185202"/>
    <lineage>
        <taxon>Eukaryota</taxon>
        <taxon>Viridiplantae</taxon>
        <taxon>Streptophyta</taxon>
        <taxon>Embryophyta</taxon>
        <taxon>Tracheophyta</taxon>
        <taxon>Spermatophyta</taxon>
        <taxon>Magnoliopsida</taxon>
        <taxon>eudicotyledons</taxon>
        <taxon>Gunneridae</taxon>
        <taxon>Pentapetalae</taxon>
        <taxon>asterids</taxon>
        <taxon>campanulids</taxon>
        <taxon>Asterales</taxon>
        <taxon>Asteraceae</taxon>
        <taxon>Asteroideae</taxon>
        <taxon>Heliantheae alliance</taxon>
        <taxon>Millerieae</taxon>
        <taxon>Smallanthus</taxon>
    </lineage>
</organism>
<reference evidence="2" key="1">
    <citation type="journal article" date="2022" name="Mol. Ecol. Resour.">
        <title>The genomes of chicory, endive, great burdock and yacon provide insights into Asteraceae palaeo-polyploidization history and plant inulin production.</title>
        <authorList>
            <person name="Fan W."/>
            <person name="Wang S."/>
            <person name="Wang H."/>
            <person name="Wang A."/>
            <person name="Jiang F."/>
            <person name="Liu H."/>
            <person name="Zhao H."/>
            <person name="Xu D."/>
            <person name="Zhang Y."/>
        </authorList>
    </citation>
    <scope>NUCLEOTIDE SEQUENCE [LARGE SCALE GENOMIC DNA]</scope>
    <source>
        <strain evidence="2">cv. Yunnan</strain>
    </source>
</reference>
<protein>
    <submittedName>
        <fullName evidence="1">Uncharacterized protein</fullName>
    </submittedName>
</protein>
<gene>
    <name evidence="1" type="ORF">L1987_32974</name>
</gene>
<sequence>METGFSSVEETQLESQRGNESEEDVDLHLNADNEEREDTRQVQETEINEEVINMVLIKDVGNPEGVLAFAKTLKELKEKVKEWRWKENEEEEKIYKETMKSINSLEELAETKELSAKEKKG</sequence>
<reference evidence="1 2" key="2">
    <citation type="journal article" date="2022" name="Mol. Ecol. Resour.">
        <title>The genomes of chicory, endive, great burdock and yacon provide insights into Asteraceae paleo-polyploidization history and plant inulin production.</title>
        <authorList>
            <person name="Fan W."/>
            <person name="Wang S."/>
            <person name="Wang H."/>
            <person name="Wang A."/>
            <person name="Jiang F."/>
            <person name="Liu H."/>
            <person name="Zhao H."/>
            <person name="Xu D."/>
            <person name="Zhang Y."/>
        </authorList>
    </citation>
    <scope>NUCLEOTIDE SEQUENCE [LARGE SCALE GENOMIC DNA]</scope>
    <source>
        <strain evidence="2">cv. Yunnan</strain>
        <tissue evidence="1">Leaves</tissue>
    </source>
</reference>
<name>A0ACB9HR41_9ASTR</name>
<evidence type="ECO:0000313" key="1">
    <source>
        <dbReference type="EMBL" id="KAI3797711.1"/>
    </source>
</evidence>
<comment type="caution">
    <text evidence="1">The sequence shown here is derived from an EMBL/GenBank/DDBJ whole genome shotgun (WGS) entry which is preliminary data.</text>
</comment>
<evidence type="ECO:0000313" key="2">
    <source>
        <dbReference type="Proteomes" id="UP001056120"/>
    </source>
</evidence>